<accession>A0ABT5SM41</accession>
<reference evidence="2 3" key="1">
    <citation type="submission" date="2023-02" db="EMBL/GenBank/DDBJ databases">
        <title>Genome sequencing required for Actinomycetospora new species description.</title>
        <authorList>
            <person name="Saimee Y."/>
            <person name="Duangmal K."/>
        </authorList>
    </citation>
    <scope>NUCLEOTIDE SEQUENCE [LARGE SCALE GENOMIC DNA]</scope>
    <source>
        <strain evidence="2 3">DW7H6</strain>
    </source>
</reference>
<dbReference type="RefSeq" id="WP_274198449.1">
    <property type="nucleotide sequence ID" value="NZ_JAQZAO010000001.1"/>
</dbReference>
<dbReference type="Gene3D" id="3.50.50.60">
    <property type="entry name" value="FAD/NAD(P)-binding domain"/>
    <property type="match status" value="1"/>
</dbReference>
<evidence type="ECO:0000313" key="3">
    <source>
        <dbReference type="Proteomes" id="UP001300763"/>
    </source>
</evidence>
<dbReference type="PANTHER" id="PTHR42685:SF22">
    <property type="entry name" value="CONDITIONED MEDIUM FACTOR RECEPTOR 1"/>
    <property type="match status" value="1"/>
</dbReference>
<protein>
    <submittedName>
        <fullName evidence="2">Geranylgeranyl reductase family protein</fullName>
    </submittedName>
</protein>
<dbReference type="InterPro" id="IPR002938">
    <property type="entry name" value="FAD-bd"/>
</dbReference>
<dbReference type="EMBL" id="JAQZAO010000001">
    <property type="protein sequence ID" value="MDD7963896.1"/>
    <property type="molecule type" value="Genomic_DNA"/>
</dbReference>
<dbReference type="Proteomes" id="UP001300763">
    <property type="component" value="Unassembled WGS sequence"/>
</dbReference>
<comment type="caution">
    <text evidence="2">The sequence shown here is derived from an EMBL/GenBank/DDBJ whole genome shotgun (WGS) entry which is preliminary data.</text>
</comment>
<dbReference type="InterPro" id="IPR036188">
    <property type="entry name" value="FAD/NAD-bd_sf"/>
</dbReference>
<evidence type="ECO:0000259" key="1">
    <source>
        <dbReference type="Pfam" id="PF01494"/>
    </source>
</evidence>
<name>A0ABT5SM41_9PSEU</name>
<keyword evidence="3" id="KW-1185">Reference proteome</keyword>
<dbReference type="PANTHER" id="PTHR42685">
    <property type="entry name" value="GERANYLGERANYL DIPHOSPHATE REDUCTASE"/>
    <property type="match status" value="1"/>
</dbReference>
<feature type="domain" description="FAD-binding" evidence="1">
    <location>
        <begin position="9"/>
        <end position="165"/>
    </location>
</feature>
<sequence>MPLLQHHDLAVVGAGPAGTAAALGALHAEPGLRVALLDRADFPRDKACGDGVAPHVLDRLADVGVTGLLDDRVPVARLRLDRGGRGAERTMARPSYVVPRRVLDARLVEAAQAAGAQLVRHRVRDVAIGTDVVLDDAVSAPLVVGADGARSVLRRRLGWAPGTTALALRGYAPVTAGREGAQVIAFGTLRQPSYAWSFDRGDGFANVGYGEVLGDGPAPGKADLVGHLEDLLPGSTRDAGDWRGHHLPLSGPRWRPPDGRVLLVGDAAGLVNPMTGEGIYYAVATGIAAGRAAARALADGRPATAGRRYARAARAHLFPHLRHTAAAGVLSRTGPVLDAGLRAAAGDQRVFDDLVELGLARGRITPAVARGLATALLPSLAEMRRPCAS</sequence>
<dbReference type="NCBIfam" id="TIGR02032">
    <property type="entry name" value="GG-red-SF"/>
    <property type="match status" value="1"/>
</dbReference>
<dbReference type="InterPro" id="IPR011777">
    <property type="entry name" value="Geranylgeranyl_Rdtase_fam"/>
</dbReference>
<gene>
    <name evidence="2" type="ORF">PGB27_00925</name>
</gene>
<proteinExistence type="predicted"/>
<dbReference type="SUPFAM" id="SSF51905">
    <property type="entry name" value="FAD/NAD(P)-binding domain"/>
    <property type="match status" value="1"/>
</dbReference>
<dbReference type="PRINTS" id="PR00420">
    <property type="entry name" value="RNGMNOXGNASE"/>
</dbReference>
<dbReference type="InterPro" id="IPR050407">
    <property type="entry name" value="Geranylgeranyl_reductase"/>
</dbReference>
<evidence type="ECO:0000313" key="2">
    <source>
        <dbReference type="EMBL" id="MDD7963896.1"/>
    </source>
</evidence>
<organism evidence="2 3">
    <name type="scientific">Actinomycetospora lemnae</name>
    <dbReference type="NCBI Taxonomy" id="3019891"/>
    <lineage>
        <taxon>Bacteria</taxon>
        <taxon>Bacillati</taxon>
        <taxon>Actinomycetota</taxon>
        <taxon>Actinomycetes</taxon>
        <taxon>Pseudonocardiales</taxon>
        <taxon>Pseudonocardiaceae</taxon>
        <taxon>Actinomycetospora</taxon>
    </lineage>
</organism>
<dbReference type="Pfam" id="PF01494">
    <property type="entry name" value="FAD_binding_3"/>
    <property type="match status" value="1"/>
</dbReference>